<organism evidence="2 3">
    <name type="scientific">Halarcobacter mediterraneus</name>
    <dbReference type="NCBI Taxonomy" id="2023153"/>
    <lineage>
        <taxon>Bacteria</taxon>
        <taxon>Pseudomonadati</taxon>
        <taxon>Campylobacterota</taxon>
        <taxon>Epsilonproteobacteria</taxon>
        <taxon>Campylobacterales</taxon>
        <taxon>Arcobacteraceae</taxon>
        <taxon>Halarcobacter</taxon>
    </lineage>
</organism>
<dbReference type="PROSITE" id="PS50206">
    <property type="entry name" value="RHODANESE_3"/>
    <property type="match status" value="1"/>
</dbReference>
<dbReference type="RefSeq" id="WP_129062532.1">
    <property type="nucleotide sequence ID" value="NZ_NXIE01000006.1"/>
</dbReference>
<feature type="domain" description="Rhodanese" evidence="1">
    <location>
        <begin position="114"/>
        <end position="228"/>
    </location>
</feature>
<comment type="caution">
    <text evidence="2">The sequence shown here is derived from an EMBL/GenBank/DDBJ whole genome shotgun (WGS) entry which is preliminary data.</text>
</comment>
<gene>
    <name evidence="2" type="ORF">CP965_12895</name>
</gene>
<protein>
    <recommendedName>
        <fullName evidence="1">Rhodanese domain-containing protein</fullName>
    </recommendedName>
</protein>
<evidence type="ECO:0000313" key="3">
    <source>
        <dbReference type="Proteomes" id="UP000289718"/>
    </source>
</evidence>
<dbReference type="EMBL" id="NXIE01000006">
    <property type="protein sequence ID" value="RXK11663.1"/>
    <property type="molecule type" value="Genomic_DNA"/>
</dbReference>
<dbReference type="Pfam" id="PF00581">
    <property type="entry name" value="Rhodanese"/>
    <property type="match status" value="1"/>
</dbReference>
<proteinExistence type="predicted"/>
<evidence type="ECO:0000313" key="2">
    <source>
        <dbReference type="EMBL" id="RXK11663.1"/>
    </source>
</evidence>
<accession>A0A4Q1AQI9</accession>
<dbReference type="Proteomes" id="UP000289718">
    <property type="component" value="Unassembled WGS sequence"/>
</dbReference>
<keyword evidence="3" id="KW-1185">Reference proteome</keyword>
<dbReference type="SMART" id="SM00450">
    <property type="entry name" value="RHOD"/>
    <property type="match status" value="1"/>
</dbReference>
<dbReference type="AlphaFoldDB" id="A0A4Q1AQI9"/>
<dbReference type="CDD" id="cd00158">
    <property type="entry name" value="RHOD"/>
    <property type="match status" value="1"/>
</dbReference>
<reference evidence="2 3" key="1">
    <citation type="submission" date="2017-09" db="EMBL/GenBank/DDBJ databases">
        <title>Genomics of the genus Arcobacter.</title>
        <authorList>
            <person name="Perez-Cataluna A."/>
            <person name="Figueras M.J."/>
            <person name="Salas-Masso N."/>
        </authorList>
    </citation>
    <scope>NUCLEOTIDE SEQUENCE [LARGE SCALE GENOMIC DNA]</scope>
    <source>
        <strain evidence="2 3">F156-34</strain>
    </source>
</reference>
<evidence type="ECO:0000259" key="1">
    <source>
        <dbReference type="PROSITE" id="PS50206"/>
    </source>
</evidence>
<dbReference type="InterPro" id="IPR001763">
    <property type="entry name" value="Rhodanese-like_dom"/>
</dbReference>
<dbReference type="SUPFAM" id="SSF52821">
    <property type="entry name" value="Rhodanese/Cell cycle control phosphatase"/>
    <property type="match status" value="1"/>
</dbReference>
<name>A0A4Q1AQI9_9BACT</name>
<dbReference type="Gene3D" id="3.40.250.10">
    <property type="entry name" value="Rhodanese-like domain"/>
    <property type="match status" value="1"/>
</dbReference>
<dbReference type="InterPro" id="IPR036873">
    <property type="entry name" value="Rhodanese-like_dom_sf"/>
</dbReference>
<dbReference type="OrthoDB" id="9784513at2"/>
<sequence>MKILLLFSFLLVSLFAVNPIILPMKGVKVEHTYSNGKKETITIERESAKECLNIGINVENFQNENLASSKINDKCKKTFITVKGIIQPLQLEKGVKTVAELEVLEFIENKLIQNPNKYILVDSRTQDWFNKGTIPSAKSIPYDEFEYDEDFEKEYYEAYKKLNVKVTNKNEYDFSKAKTAMFFCNGSWCAQSPRAIKHLIKIGYPKEKILWYRGGIASWAGVSLSLTKDMKLVK</sequence>